<evidence type="ECO:0000313" key="1">
    <source>
        <dbReference type="EMBL" id="MEQ2637317.1"/>
    </source>
</evidence>
<sequence>MHEELIQRCAARRRKALGDLSDQGFAELLLAVRENPSAFVDSPAEEAYVELERAFSAYDASLNNDDLLEDDEYQKARQKRLANLQVGCARALALDEKCLDAQLVGTLAADLDPDSLLEQLLSLHDGTDAASDAPEGCDLWADVFSRPKLRLEAAISRTLLDGARHRLAAQACERVIAVAPTDELGCRHTEAIALARLEDEEGFDQLDARFGRHDNAWTSLSRCVLMYKLGRMSAARRALAGFDRLCQGGSYALMRPVFVEVYLPDRPPVAVNSLEEATLAVHEMEPTIADVPDFINWAAAQPGISASAEAFAQRNDLDW</sequence>
<organism evidence="1 2">
    <name type="scientific">Paratractidigestivibacter faecalis</name>
    <dbReference type="NCBI Taxonomy" id="2292441"/>
    <lineage>
        <taxon>Bacteria</taxon>
        <taxon>Bacillati</taxon>
        <taxon>Actinomycetota</taxon>
        <taxon>Coriobacteriia</taxon>
        <taxon>Coriobacteriales</taxon>
        <taxon>Atopobiaceae</taxon>
        <taxon>Paratractidigestivibacter</taxon>
    </lineage>
</organism>
<dbReference type="RefSeq" id="WP_349181788.1">
    <property type="nucleotide sequence ID" value="NZ_JBBNGS010000004.1"/>
</dbReference>
<dbReference type="Proteomes" id="UP001478817">
    <property type="component" value="Unassembled WGS sequence"/>
</dbReference>
<evidence type="ECO:0000313" key="2">
    <source>
        <dbReference type="Proteomes" id="UP001478817"/>
    </source>
</evidence>
<dbReference type="EMBL" id="JBBNGS010000004">
    <property type="protein sequence ID" value="MEQ2637317.1"/>
    <property type="molecule type" value="Genomic_DNA"/>
</dbReference>
<keyword evidence="2" id="KW-1185">Reference proteome</keyword>
<reference evidence="1 2" key="1">
    <citation type="submission" date="2024-04" db="EMBL/GenBank/DDBJ databases">
        <title>Human intestinal bacterial collection.</title>
        <authorList>
            <person name="Pauvert C."/>
            <person name="Hitch T.C.A."/>
            <person name="Clavel T."/>
        </authorList>
    </citation>
    <scope>NUCLEOTIDE SEQUENCE [LARGE SCALE GENOMIC DNA]</scope>
    <source>
        <strain evidence="1 2">CLA-AA-H197</strain>
    </source>
</reference>
<proteinExistence type="predicted"/>
<comment type="caution">
    <text evidence="1">The sequence shown here is derived from an EMBL/GenBank/DDBJ whole genome shotgun (WGS) entry which is preliminary data.</text>
</comment>
<name>A0ABV1IEK3_9ACTN</name>
<gene>
    <name evidence="1" type="ORF">AAAT05_03020</name>
</gene>
<accession>A0ABV1IEK3</accession>
<protein>
    <submittedName>
        <fullName evidence="1">Uncharacterized protein</fullName>
    </submittedName>
</protein>